<accession>A0A5C7AK31</accession>
<proteinExistence type="predicted"/>
<comment type="caution">
    <text evidence="2">The sequence shown here is derived from an EMBL/GenBank/DDBJ whole genome shotgun (WGS) entry which is preliminary data.</text>
</comment>
<dbReference type="PANTHER" id="PTHR11614">
    <property type="entry name" value="PHOSPHOLIPASE-RELATED"/>
    <property type="match status" value="1"/>
</dbReference>
<gene>
    <name evidence="2" type="ORF">ES711_06445</name>
</gene>
<dbReference type="InterPro" id="IPR051044">
    <property type="entry name" value="MAG_DAG_Lipase"/>
</dbReference>
<protein>
    <submittedName>
        <fullName evidence="2">Alpha/beta hydrolase</fullName>
    </submittedName>
</protein>
<dbReference type="Gene3D" id="3.40.50.1820">
    <property type="entry name" value="alpha/beta hydrolase"/>
    <property type="match status" value="1"/>
</dbReference>
<evidence type="ECO:0000313" key="2">
    <source>
        <dbReference type="EMBL" id="TXE08149.1"/>
    </source>
</evidence>
<dbReference type="AlphaFoldDB" id="A0A5C7AK31"/>
<keyword evidence="2" id="KW-0378">Hydrolase</keyword>
<sequence length="320" mass="36997">MNAGTYSADLLGEGFEHMCLPLKDDYEGRVIATLVRKKPERQSTKAILYIHGFNDYFFQTELAKKFNDKGFNFYALDLRKYGRSFLEHQKLNNVRSLEEYDEEIHMSLQILKREHNAQVILMGHSTGGLIVTNYAGRNLNSNFFHGVICNSPFYEFNLNAFERKIGIPLLSALSTYFPNKKISAGLSELYGYSLHKDNFGEWNYVLAWKPHTIKDVNLSFIDAIHKGHKNIQNNLKIDVPLLVMYSSQSAFDKKWSDKFLEADAVLNVKHIKHYAHKIDGNVTTCEIKNGMHDLILSKKSVRAQVYKTMFEWIDKHFALQ</sequence>
<dbReference type="Pfam" id="PF12146">
    <property type="entry name" value="Hydrolase_4"/>
    <property type="match status" value="1"/>
</dbReference>
<reference evidence="2 3" key="1">
    <citation type="submission" date="2019-08" db="EMBL/GenBank/DDBJ databases">
        <title>Genome sequence of Gelidibacter salicanalis IC162T.</title>
        <authorList>
            <person name="Bowman J.P."/>
        </authorList>
    </citation>
    <scope>NUCLEOTIDE SEQUENCE [LARGE SCALE GENOMIC DNA]</scope>
    <source>
        <strain evidence="2 3">IC162</strain>
    </source>
</reference>
<feature type="domain" description="Serine aminopeptidase S33" evidence="1">
    <location>
        <begin position="44"/>
        <end position="275"/>
    </location>
</feature>
<dbReference type="RefSeq" id="WP_146891658.1">
    <property type="nucleotide sequence ID" value="NZ_VORX01000003.1"/>
</dbReference>
<dbReference type="EMBL" id="VORX01000003">
    <property type="protein sequence ID" value="TXE08149.1"/>
    <property type="molecule type" value="Genomic_DNA"/>
</dbReference>
<dbReference type="GO" id="GO:0016787">
    <property type="term" value="F:hydrolase activity"/>
    <property type="evidence" value="ECO:0007669"/>
    <property type="project" value="UniProtKB-KW"/>
</dbReference>
<dbReference type="OrthoDB" id="9801217at2"/>
<evidence type="ECO:0000259" key="1">
    <source>
        <dbReference type="Pfam" id="PF12146"/>
    </source>
</evidence>
<dbReference type="InterPro" id="IPR022742">
    <property type="entry name" value="Hydrolase_4"/>
</dbReference>
<dbReference type="Proteomes" id="UP000321734">
    <property type="component" value="Unassembled WGS sequence"/>
</dbReference>
<keyword evidence="3" id="KW-1185">Reference proteome</keyword>
<name>A0A5C7AK31_9FLAO</name>
<dbReference type="InterPro" id="IPR029058">
    <property type="entry name" value="AB_hydrolase_fold"/>
</dbReference>
<evidence type="ECO:0000313" key="3">
    <source>
        <dbReference type="Proteomes" id="UP000321734"/>
    </source>
</evidence>
<dbReference type="SUPFAM" id="SSF53474">
    <property type="entry name" value="alpha/beta-Hydrolases"/>
    <property type="match status" value="1"/>
</dbReference>
<organism evidence="2 3">
    <name type="scientific">Gelidibacter salicanalis</name>
    <dbReference type="NCBI Taxonomy" id="291193"/>
    <lineage>
        <taxon>Bacteria</taxon>
        <taxon>Pseudomonadati</taxon>
        <taxon>Bacteroidota</taxon>
        <taxon>Flavobacteriia</taxon>
        <taxon>Flavobacteriales</taxon>
        <taxon>Flavobacteriaceae</taxon>
        <taxon>Gelidibacter</taxon>
    </lineage>
</organism>